<dbReference type="AlphaFoldDB" id="A0A2U3DPJ4"/>
<accession>A0A2U3DPJ4</accession>
<name>A0A2U3DPJ4_PURLI</name>
<reference evidence="2 3" key="1">
    <citation type="journal article" date="2016" name="Front. Microbiol.">
        <title>Genome and transcriptome sequences reveal the specific parasitism of the nematophagous Purpureocillium lilacinum 36-1.</title>
        <authorList>
            <person name="Xie J."/>
            <person name="Li S."/>
            <person name="Mo C."/>
            <person name="Xiao X."/>
            <person name="Peng D."/>
            <person name="Wang G."/>
            <person name="Xiao Y."/>
        </authorList>
    </citation>
    <scope>NUCLEOTIDE SEQUENCE [LARGE SCALE GENOMIC DNA]</scope>
    <source>
        <strain evidence="2 3">36-1</strain>
    </source>
</reference>
<protein>
    <submittedName>
        <fullName evidence="2">Uncharacterized protein</fullName>
    </submittedName>
</protein>
<comment type="caution">
    <text evidence="2">The sequence shown here is derived from an EMBL/GenBank/DDBJ whole genome shotgun (WGS) entry which is preliminary data.</text>
</comment>
<proteinExistence type="predicted"/>
<evidence type="ECO:0000313" key="3">
    <source>
        <dbReference type="Proteomes" id="UP000245956"/>
    </source>
</evidence>
<organism evidence="2 3">
    <name type="scientific">Purpureocillium lilacinum</name>
    <name type="common">Paecilomyces lilacinus</name>
    <dbReference type="NCBI Taxonomy" id="33203"/>
    <lineage>
        <taxon>Eukaryota</taxon>
        <taxon>Fungi</taxon>
        <taxon>Dikarya</taxon>
        <taxon>Ascomycota</taxon>
        <taxon>Pezizomycotina</taxon>
        <taxon>Sordariomycetes</taxon>
        <taxon>Hypocreomycetidae</taxon>
        <taxon>Hypocreales</taxon>
        <taxon>Ophiocordycipitaceae</taxon>
        <taxon>Purpureocillium</taxon>
    </lineage>
</organism>
<gene>
    <name evidence="2" type="ORF">PCL_12086</name>
</gene>
<dbReference type="EMBL" id="LCWV01000085">
    <property type="protein sequence ID" value="PWI64166.1"/>
    <property type="molecule type" value="Genomic_DNA"/>
</dbReference>
<evidence type="ECO:0000256" key="1">
    <source>
        <dbReference type="SAM" id="MobiDB-lite"/>
    </source>
</evidence>
<evidence type="ECO:0000313" key="2">
    <source>
        <dbReference type="EMBL" id="PWI64166.1"/>
    </source>
</evidence>
<dbReference type="Proteomes" id="UP000245956">
    <property type="component" value="Unassembled WGS sequence"/>
</dbReference>
<feature type="region of interest" description="Disordered" evidence="1">
    <location>
        <begin position="177"/>
        <end position="213"/>
    </location>
</feature>
<sequence>MNHDGGSSILGKHVLIHEYTRALGRRTSACVTDVTSHWRRDATALYETLDLPLRDEDCLLLEMSSTIEPYKHDKFPLGCELTGSFVITIAKPALQEHRWRCVTRMSRPAELQDDGTTAGVYIDVSSIPLRHCGNMEDGCDCNICTQLNIRVPFPAVEWASILSIAMQYPDTSHQDINDKFHFNSDSEQEPAGQTRKRGSFPNDGHHAGSRALGSTTSNDLISLVGMYQELWSCAPESAQWTRQAIVFWRFKTTKQRNKSHPIFIPAGTTWRWLTINDPVSHYHQQAALLNPATSDLSDADAGSLPTPLVTQNLMAPMDDTFGAQHNRVARNIAPLPGLETSLSLREPFSHSLTVPWALEGTSIVDLKSNIFDAIAGANVAPPTVTGTTADVRLPYLSHSQASSSGQTAFGGNWHVNTSVDTYMRTTEVLDSPNQIVPNTALGKRTTIAPWDFEPLDIRATPTWPHGGQDSGALSTPETLPEPNYGFRGYEQFPVPLDTFDRLSGIDWWPTDSHNRAVGFSHLEASESVAGQ</sequence>